<keyword evidence="4" id="KW-0808">Transferase</keyword>
<reference evidence="15 16" key="1">
    <citation type="submission" date="2023-07" db="EMBL/GenBank/DDBJ databases">
        <title>Genomic Encyclopedia of Type Strains, Phase IV (KMG-IV): sequencing the most valuable type-strain genomes for metagenomic binning, comparative biology and taxonomic classification.</title>
        <authorList>
            <person name="Goeker M."/>
        </authorList>
    </citation>
    <scope>NUCLEOTIDE SEQUENCE [LARGE SCALE GENOMIC DNA]</scope>
    <source>
        <strain evidence="15 16">T98</strain>
    </source>
</reference>
<evidence type="ECO:0000256" key="13">
    <source>
        <dbReference type="ARBA" id="ARBA00023180"/>
    </source>
</evidence>
<evidence type="ECO:0000256" key="14">
    <source>
        <dbReference type="ARBA" id="ARBA00042865"/>
    </source>
</evidence>
<keyword evidence="13" id="KW-0325">Glycoprotein</keyword>
<comment type="caution">
    <text evidence="15">The sequence shown here is derived from an EMBL/GenBank/DDBJ whole genome shotgun (WGS) entry which is preliminary data.</text>
</comment>
<accession>A0ABU3HEA3</accession>
<evidence type="ECO:0000313" key="16">
    <source>
        <dbReference type="Proteomes" id="UP001248709"/>
    </source>
</evidence>
<evidence type="ECO:0000256" key="10">
    <source>
        <dbReference type="ARBA" id="ARBA00023034"/>
    </source>
</evidence>
<dbReference type="Pfam" id="PF02485">
    <property type="entry name" value="Branch"/>
    <property type="match status" value="1"/>
</dbReference>
<evidence type="ECO:0000256" key="4">
    <source>
        <dbReference type="ARBA" id="ARBA00022679"/>
    </source>
</evidence>
<evidence type="ECO:0000313" key="15">
    <source>
        <dbReference type="EMBL" id="MDT3428010.1"/>
    </source>
</evidence>
<dbReference type="PANTHER" id="PTHR46025:SF3">
    <property type="entry name" value="XYLOSYLTRANSFERASE OXT"/>
    <property type="match status" value="1"/>
</dbReference>
<evidence type="ECO:0000256" key="5">
    <source>
        <dbReference type="ARBA" id="ARBA00022692"/>
    </source>
</evidence>
<keyword evidence="8" id="KW-0735">Signal-anchor</keyword>
<keyword evidence="16" id="KW-1185">Reference proteome</keyword>
<evidence type="ECO:0000256" key="12">
    <source>
        <dbReference type="ARBA" id="ARBA00023157"/>
    </source>
</evidence>
<dbReference type="RefSeq" id="WP_156940479.1">
    <property type="nucleotide sequence ID" value="NZ_JAUSUY010000016.1"/>
</dbReference>
<keyword evidence="5" id="KW-0812">Transmembrane</keyword>
<evidence type="ECO:0000256" key="8">
    <source>
        <dbReference type="ARBA" id="ARBA00022968"/>
    </source>
</evidence>
<name>A0ABU3HEA3_9BACL</name>
<sequence>MARKVVVNNERKVNMKIAYFIMAHHKPGMLLRLLNAVYSEDNIYLVHIDSGAEEELQKLAQNLIESNSNIRILPSRFLTWGGWSLVQAELDAMNYLLSWDSEWSYYINLSGQDFPLVTQQRIKDFLANSDSNYLDARLTTSIPKQKELTQAHYHIEDCGKLITMEERKPFEEYFAPYIKPYYGSQWKIITRSFAEYAAASYLSFEMQDYFRYTLIPDEAFFQTLLLNGRFKDTHNNNNYRFLNMECYEEALQRPATLTMDYLHVLFNSETLFARKFDDAIDPNILDIIERTLNL</sequence>
<evidence type="ECO:0000256" key="7">
    <source>
        <dbReference type="ARBA" id="ARBA00022824"/>
    </source>
</evidence>
<keyword evidence="10" id="KW-0333">Golgi apparatus</keyword>
<keyword evidence="11" id="KW-0472">Membrane</keyword>
<dbReference type="InterPro" id="IPR003406">
    <property type="entry name" value="Glyco_trans_14"/>
</dbReference>
<protein>
    <recommendedName>
        <fullName evidence="14">Peptide O-xylosyltransferase</fullName>
    </recommendedName>
</protein>
<keyword evidence="3" id="KW-0328">Glycosyltransferase</keyword>
<dbReference type="Proteomes" id="UP001248709">
    <property type="component" value="Unassembled WGS sequence"/>
</dbReference>
<evidence type="ECO:0000256" key="1">
    <source>
        <dbReference type="ARBA" id="ARBA00004323"/>
    </source>
</evidence>
<evidence type="ECO:0000256" key="11">
    <source>
        <dbReference type="ARBA" id="ARBA00023136"/>
    </source>
</evidence>
<keyword evidence="7" id="KW-0256">Endoplasmic reticulum</keyword>
<evidence type="ECO:0000256" key="9">
    <source>
        <dbReference type="ARBA" id="ARBA00022989"/>
    </source>
</evidence>
<dbReference type="InterPro" id="IPR043538">
    <property type="entry name" value="XYLT"/>
</dbReference>
<keyword evidence="9" id="KW-1133">Transmembrane helix</keyword>
<dbReference type="PANTHER" id="PTHR46025">
    <property type="entry name" value="XYLOSYLTRANSFERASE OXT"/>
    <property type="match status" value="1"/>
</dbReference>
<organism evidence="15 16">
    <name type="scientific">Paenibacillus forsythiae</name>
    <dbReference type="NCBI Taxonomy" id="365616"/>
    <lineage>
        <taxon>Bacteria</taxon>
        <taxon>Bacillati</taxon>
        <taxon>Bacillota</taxon>
        <taxon>Bacilli</taxon>
        <taxon>Bacillales</taxon>
        <taxon>Paenibacillaceae</taxon>
        <taxon>Paenibacillus</taxon>
    </lineage>
</organism>
<dbReference type="EMBL" id="JAUSUY010000016">
    <property type="protein sequence ID" value="MDT3428010.1"/>
    <property type="molecule type" value="Genomic_DNA"/>
</dbReference>
<keyword evidence="6" id="KW-0479">Metal-binding</keyword>
<gene>
    <name evidence="15" type="ORF">J2Z22_003600</name>
</gene>
<comment type="subcellular location">
    <subcellularLocation>
        <location evidence="2">Endoplasmic reticulum membrane</location>
        <topology evidence="2">Single-pass type II membrane protein</topology>
    </subcellularLocation>
    <subcellularLocation>
        <location evidence="1">Golgi apparatus membrane</location>
        <topology evidence="1">Single-pass type II membrane protein</topology>
    </subcellularLocation>
</comment>
<proteinExistence type="predicted"/>
<keyword evidence="12" id="KW-1015">Disulfide bond</keyword>
<evidence type="ECO:0000256" key="6">
    <source>
        <dbReference type="ARBA" id="ARBA00022723"/>
    </source>
</evidence>
<evidence type="ECO:0000256" key="3">
    <source>
        <dbReference type="ARBA" id="ARBA00022676"/>
    </source>
</evidence>
<evidence type="ECO:0000256" key="2">
    <source>
        <dbReference type="ARBA" id="ARBA00004648"/>
    </source>
</evidence>